<keyword evidence="3" id="KW-0460">Magnesium</keyword>
<sequence>MPLAARWPRGSLLQLLSFPNSRLDPQIDRFAMVRVFAAAAALSAALLASTAKADNYFVTAEAPDYNNAVVGNLLANVSSVRGEGEAYAVFDWDNTCIFGDISYTSVFYQVDNLNFRFAPERFESIFSLGYNASSSDICLVNGTNSVLGQDVNGTDVTLATALAETAKDYKVLYDAYIAPTYNLTSNATQASSSNVTLDAIKETTEYLNFRAKIGFLLYALEVMDGGDDHSVCAMTIAMTVFPHLLIGMTEDEIKTLIRSSIRWNLGQALEAPTYTSTGDLQVEGSYTKGLRFFNGQESTMRALRAAGVDVYIISASPELYAAEAGNLFGLGNMVPKDNVYGVRFKTDADGLFTAELQDNYPITWGPGKATVVTSILEPIHKGAPPIYSSGDSDGDCEMLSTVRDGVVDTNNRLKGNSSCINGFYVKACEYFDTTEPSTNNAYLLQGQDQAIGTWITSGFSTEDGVTYESAVSSYDGCSQYQFLDV</sequence>
<gene>
    <name evidence="4" type="ORF">PF001_g17612</name>
</gene>
<dbReference type="SUPFAM" id="SSF56784">
    <property type="entry name" value="HAD-like"/>
    <property type="match status" value="1"/>
</dbReference>
<evidence type="ECO:0000313" key="4">
    <source>
        <dbReference type="EMBL" id="KAE9294776.1"/>
    </source>
</evidence>
<evidence type="ECO:0000313" key="5">
    <source>
        <dbReference type="Proteomes" id="UP000437068"/>
    </source>
</evidence>
<dbReference type="AlphaFoldDB" id="A0A6A4CP84"/>
<evidence type="ECO:0000256" key="3">
    <source>
        <dbReference type="ARBA" id="ARBA00022842"/>
    </source>
</evidence>
<dbReference type="InterPro" id="IPR050582">
    <property type="entry name" value="HAD-like_SerB"/>
</dbReference>
<name>A0A6A4CP84_9STRA</name>
<dbReference type="InterPro" id="IPR036412">
    <property type="entry name" value="HAD-like_sf"/>
</dbReference>
<dbReference type="InterPro" id="IPR023214">
    <property type="entry name" value="HAD_sf"/>
</dbReference>
<dbReference type="PANTHER" id="PTHR43344">
    <property type="entry name" value="PHOSPHOSERINE PHOSPHATASE"/>
    <property type="match status" value="1"/>
</dbReference>
<dbReference type="PANTHER" id="PTHR43344:SF13">
    <property type="entry name" value="PHOSPHATASE RV3661-RELATED"/>
    <property type="match status" value="1"/>
</dbReference>
<proteinExistence type="predicted"/>
<dbReference type="Gene3D" id="3.40.50.1000">
    <property type="entry name" value="HAD superfamily/HAD-like"/>
    <property type="match status" value="1"/>
</dbReference>
<reference evidence="4 5" key="1">
    <citation type="submission" date="2018-08" db="EMBL/GenBank/DDBJ databases">
        <title>Genomic investigation of the strawberry pathogen Phytophthora fragariae indicates pathogenicity is determined by transcriptional variation in three key races.</title>
        <authorList>
            <person name="Adams T.M."/>
            <person name="Armitage A.D."/>
            <person name="Sobczyk M.K."/>
            <person name="Bates H.J."/>
            <person name="Dunwell J.M."/>
            <person name="Nellist C.F."/>
            <person name="Harrison R.J."/>
        </authorList>
    </citation>
    <scope>NUCLEOTIDE SEQUENCE [LARGE SCALE GENOMIC DNA]</scope>
    <source>
        <strain evidence="4 5">A4</strain>
    </source>
</reference>
<protein>
    <submittedName>
        <fullName evidence="4">Uncharacterized protein</fullName>
    </submittedName>
</protein>
<keyword evidence="2" id="KW-0378">Hydrolase</keyword>
<dbReference type="GO" id="GO:0046872">
    <property type="term" value="F:metal ion binding"/>
    <property type="evidence" value="ECO:0007669"/>
    <property type="project" value="UniProtKB-KW"/>
</dbReference>
<dbReference type="Proteomes" id="UP000437068">
    <property type="component" value="Unassembled WGS sequence"/>
</dbReference>
<keyword evidence="1" id="KW-0479">Metal-binding</keyword>
<accession>A0A6A4CP84</accession>
<evidence type="ECO:0000256" key="1">
    <source>
        <dbReference type="ARBA" id="ARBA00022723"/>
    </source>
</evidence>
<dbReference type="Gene3D" id="1.20.1440.320">
    <property type="match status" value="1"/>
</dbReference>
<organism evidence="4 5">
    <name type="scientific">Phytophthora fragariae</name>
    <dbReference type="NCBI Taxonomy" id="53985"/>
    <lineage>
        <taxon>Eukaryota</taxon>
        <taxon>Sar</taxon>
        <taxon>Stramenopiles</taxon>
        <taxon>Oomycota</taxon>
        <taxon>Peronosporomycetes</taxon>
        <taxon>Peronosporales</taxon>
        <taxon>Peronosporaceae</taxon>
        <taxon>Phytophthora</taxon>
    </lineage>
</organism>
<comment type="caution">
    <text evidence="4">The sequence shown here is derived from an EMBL/GenBank/DDBJ whole genome shotgun (WGS) entry which is preliminary data.</text>
</comment>
<dbReference type="GO" id="GO:0016787">
    <property type="term" value="F:hydrolase activity"/>
    <property type="evidence" value="ECO:0007669"/>
    <property type="project" value="UniProtKB-KW"/>
</dbReference>
<dbReference type="EMBL" id="QXGE01001290">
    <property type="protein sequence ID" value="KAE9294776.1"/>
    <property type="molecule type" value="Genomic_DNA"/>
</dbReference>
<evidence type="ECO:0000256" key="2">
    <source>
        <dbReference type="ARBA" id="ARBA00022801"/>
    </source>
</evidence>